<sequence>MNLLFRFIQRIEAFLLAWSIIAIAALSIGNVFCRALLGFSLAFTGELSQFLIIIVTFIGLSYATSRGRHIRMTALYDQLNKRWRKRLMILICIFTALLMFALTWYSFEYISTVYFLETVSPVLQVPLYLVYLCVPLGFTLSAIQYTLTAVRNVISSDVYISFTQKDEYESPVIGEV</sequence>
<evidence type="ECO:0000256" key="1">
    <source>
        <dbReference type="ARBA" id="ARBA00004429"/>
    </source>
</evidence>
<reference evidence="11 12" key="1">
    <citation type="submission" date="2019-02" db="EMBL/GenBank/DDBJ databases">
        <title>Deep-cultivation of Planctomycetes and their phenomic and genomic characterization uncovers novel biology.</title>
        <authorList>
            <person name="Wiegand S."/>
            <person name="Jogler M."/>
            <person name="Boedeker C."/>
            <person name="Pinto D."/>
            <person name="Vollmers J."/>
            <person name="Rivas-Marin E."/>
            <person name="Kohn T."/>
            <person name="Peeters S.H."/>
            <person name="Heuer A."/>
            <person name="Rast P."/>
            <person name="Oberbeckmann S."/>
            <person name="Bunk B."/>
            <person name="Jeske O."/>
            <person name="Meyerdierks A."/>
            <person name="Storesund J.E."/>
            <person name="Kallscheuer N."/>
            <person name="Luecker S."/>
            <person name="Lage O.M."/>
            <person name="Pohl T."/>
            <person name="Merkel B.J."/>
            <person name="Hornburger P."/>
            <person name="Mueller R.-W."/>
            <person name="Bruemmer F."/>
            <person name="Labrenz M."/>
            <person name="Spormann A.M."/>
            <person name="Op den Camp H."/>
            <person name="Overmann J."/>
            <person name="Amann R."/>
            <person name="Jetten M.S.M."/>
            <person name="Mascher T."/>
            <person name="Medema M.H."/>
            <person name="Devos D.P."/>
            <person name="Kaster A.-K."/>
            <person name="Ovreas L."/>
            <person name="Rohde M."/>
            <person name="Galperin M.Y."/>
            <person name="Jogler C."/>
        </authorList>
    </citation>
    <scope>NUCLEOTIDE SEQUENCE [LARGE SCALE GENOMIC DNA]</scope>
    <source>
        <strain evidence="11 12">Pan241w</strain>
    </source>
</reference>
<evidence type="ECO:0000256" key="7">
    <source>
        <dbReference type="ARBA" id="ARBA00023136"/>
    </source>
</evidence>
<dbReference type="GO" id="GO:0005886">
    <property type="term" value="C:plasma membrane"/>
    <property type="evidence" value="ECO:0007669"/>
    <property type="project" value="UniProtKB-SubCell"/>
</dbReference>
<dbReference type="KEGG" id="gaz:Pan241w_45870"/>
<evidence type="ECO:0000256" key="2">
    <source>
        <dbReference type="ARBA" id="ARBA00022448"/>
    </source>
</evidence>
<dbReference type="PANTHER" id="PTHR35011:SF2">
    <property type="entry name" value="2,3-DIKETO-L-GULONATE TRAP TRANSPORTER SMALL PERMEASE PROTEIN YIAM"/>
    <property type="match status" value="1"/>
</dbReference>
<keyword evidence="7 9" id="KW-0472">Membrane</keyword>
<evidence type="ECO:0000256" key="8">
    <source>
        <dbReference type="ARBA" id="ARBA00038436"/>
    </source>
</evidence>
<keyword evidence="6 9" id="KW-1133">Transmembrane helix</keyword>
<evidence type="ECO:0000256" key="6">
    <source>
        <dbReference type="ARBA" id="ARBA00022989"/>
    </source>
</evidence>
<dbReference type="InterPro" id="IPR055348">
    <property type="entry name" value="DctQ"/>
</dbReference>
<proteinExistence type="inferred from homology"/>
<feature type="transmembrane region" description="Helical" evidence="9">
    <location>
        <begin position="47"/>
        <end position="65"/>
    </location>
</feature>
<evidence type="ECO:0000313" key="12">
    <source>
        <dbReference type="Proteomes" id="UP000317171"/>
    </source>
</evidence>
<dbReference type="GO" id="GO:0015740">
    <property type="term" value="P:C4-dicarboxylate transport"/>
    <property type="evidence" value="ECO:0007669"/>
    <property type="project" value="TreeGrafter"/>
</dbReference>
<evidence type="ECO:0000256" key="4">
    <source>
        <dbReference type="ARBA" id="ARBA00022519"/>
    </source>
</evidence>
<evidence type="ECO:0000313" key="11">
    <source>
        <dbReference type="EMBL" id="QDT44478.1"/>
    </source>
</evidence>
<name>A0A517RKU3_9PLAN</name>
<dbReference type="RefSeq" id="WP_145219969.1">
    <property type="nucleotide sequence ID" value="NZ_CP036269.1"/>
</dbReference>
<evidence type="ECO:0000256" key="3">
    <source>
        <dbReference type="ARBA" id="ARBA00022475"/>
    </source>
</evidence>
<keyword evidence="3" id="KW-1003">Cell membrane</keyword>
<dbReference type="EMBL" id="CP036269">
    <property type="protein sequence ID" value="QDT44478.1"/>
    <property type="molecule type" value="Genomic_DNA"/>
</dbReference>
<feature type="transmembrane region" description="Helical" evidence="9">
    <location>
        <begin position="127"/>
        <end position="147"/>
    </location>
</feature>
<dbReference type="GO" id="GO:0022857">
    <property type="term" value="F:transmembrane transporter activity"/>
    <property type="evidence" value="ECO:0007669"/>
    <property type="project" value="TreeGrafter"/>
</dbReference>
<keyword evidence="5 9" id="KW-0812">Transmembrane</keyword>
<comment type="similarity">
    <text evidence="8">Belongs to the TRAP transporter small permease family.</text>
</comment>
<feature type="transmembrane region" description="Helical" evidence="9">
    <location>
        <begin position="12"/>
        <end position="41"/>
    </location>
</feature>
<protein>
    <submittedName>
        <fullName evidence="11">2,3-diketo-L-gulonate TRAP transporter small permease protein YiaM</fullName>
    </submittedName>
</protein>
<dbReference type="OrthoDB" id="45144at2"/>
<dbReference type="PANTHER" id="PTHR35011">
    <property type="entry name" value="2,3-DIKETO-L-GULONATE TRAP TRANSPORTER SMALL PERMEASE PROTEIN YIAM"/>
    <property type="match status" value="1"/>
</dbReference>
<keyword evidence="12" id="KW-1185">Reference proteome</keyword>
<feature type="domain" description="Tripartite ATP-independent periplasmic transporters DctQ component" evidence="10">
    <location>
        <begin position="24"/>
        <end position="152"/>
    </location>
</feature>
<feature type="transmembrane region" description="Helical" evidence="9">
    <location>
        <begin position="86"/>
        <end position="107"/>
    </location>
</feature>
<evidence type="ECO:0000256" key="5">
    <source>
        <dbReference type="ARBA" id="ARBA00022692"/>
    </source>
</evidence>
<keyword evidence="4" id="KW-0997">Cell inner membrane</keyword>
<comment type="subcellular location">
    <subcellularLocation>
        <location evidence="1">Cell inner membrane</location>
        <topology evidence="1">Multi-pass membrane protein</topology>
    </subcellularLocation>
</comment>
<keyword evidence="2" id="KW-0813">Transport</keyword>
<dbReference type="Pfam" id="PF04290">
    <property type="entry name" value="DctQ"/>
    <property type="match status" value="1"/>
</dbReference>
<gene>
    <name evidence="11" type="primary">yiaM</name>
    <name evidence="11" type="ORF">Pan241w_45870</name>
</gene>
<dbReference type="Proteomes" id="UP000317171">
    <property type="component" value="Chromosome"/>
</dbReference>
<accession>A0A517RKU3</accession>
<dbReference type="InterPro" id="IPR007387">
    <property type="entry name" value="TRAP_DctQ"/>
</dbReference>
<dbReference type="AlphaFoldDB" id="A0A517RKU3"/>
<evidence type="ECO:0000256" key="9">
    <source>
        <dbReference type="SAM" id="Phobius"/>
    </source>
</evidence>
<evidence type="ECO:0000259" key="10">
    <source>
        <dbReference type="Pfam" id="PF04290"/>
    </source>
</evidence>
<organism evidence="11 12">
    <name type="scientific">Gimesia alba</name>
    <dbReference type="NCBI Taxonomy" id="2527973"/>
    <lineage>
        <taxon>Bacteria</taxon>
        <taxon>Pseudomonadati</taxon>
        <taxon>Planctomycetota</taxon>
        <taxon>Planctomycetia</taxon>
        <taxon>Planctomycetales</taxon>
        <taxon>Planctomycetaceae</taxon>
        <taxon>Gimesia</taxon>
    </lineage>
</organism>